<organism evidence="2 3">
    <name type="scientific">Actinomadura rubrisoli</name>
    <dbReference type="NCBI Taxonomy" id="2530368"/>
    <lineage>
        <taxon>Bacteria</taxon>
        <taxon>Bacillati</taxon>
        <taxon>Actinomycetota</taxon>
        <taxon>Actinomycetes</taxon>
        <taxon>Streptosporangiales</taxon>
        <taxon>Thermomonosporaceae</taxon>
        <taxon>Actinomadura</taxon>
    </lineage>
</organism>
<sequence length="394" mass="44131">MAAFNDMHRLLAQAEAQDVLDHRIRVDGAHPNVLDGRLTNPDSAVFVSDWNGAHPFTGIFLGSFLTQTIESLGGLSRYSHLEEDTTLQESIARLHAERYGEPLRSSRCFIPGTGSASFLTTLLFRAQQLGLRRLCYFPPVYNSAVHLIRNMGFAVRQVADDVDFADDPGLRLPNTRCVLWLTDPVWFAGRRVRRETIDEVARWQQRTGSLVFVDGTFQYLNWGAERREFSSDLDPGLTYRLVCPTKALALHGFRFAYLIVPERDSSEMIELHSILHGAAGIADRTFAHRALKTLREGAGNGPLTEYARNRYHELIESQAFEEWIAPEGGYFVFGRPAAPPDTLHGMGPECFGMRGTKGHVRVNLLSERGFTHLKDWGLRQGSPRSEGGPHAVAK</sequence>
<feature type="domain" description="Aminotransferase class I/classII large" evidence="1">
    <location>
        <begin position="70"/>
        <end position="269"/>
    </location>
</feature>
<dbReference type="Gene3D" id="3.40.640.10">
    <property type="entry name" value="Type I PLP-dependent aspartate aminotransferase-like (Major domain)"/>
    <property type="match status" value="1"/>
</dbReference>
<evidence type="ECO:0000313" key="3">
    <source>
        <dbReference type="Proteomes" id="UP000294513"/>
    </source>
</evidence>
<dbReference type="InterPro" id="IPR015421">
    <property type="entry name" value="PyrdxlP-dep_Trfase_major"/>
</dbReference>
<evidence type="ECO:0000313" key="2">
    <source>
        <dbReference type="EMBL" id="TDD96801.1"/>
    </source>
</evidence>
<keyword evidence="2" id="KW-0032">Aminotransferase</keyword>
<reference evidence="2 3" key="1">
    <citation type="submission" date="2019-03" db="EMBL/GenBank/DDBJ databases">
        <title>Draft genome sequences of novel Actinobacteria.</title>
        <authorList>
            <person name="Sahin N."/>
            <person name="Ay H."/>
            <person name="Saygin H."/>
        </authorList>
    </citation>
    <scope>NUCLEOTIDE SEQUENCE [LARGE SCALE GENOMIC DNA]</scope>
    <source>
        <strain evidence="2 3">H3C3</strain>
    </source>
</reference>
<accession>A0A4R5CA61</accession>
<dbReference type="GO" id="GO:0008483">
    <property type="term" value="F:transaminase activity"/>
    <property type="evidence" value="ECO:0007669"/>
    <property type="project" value="UniProtKB-KW"/>
</dbReference>
<dbReference type="GO" id="GO:0030170">
    <property type="term" value="F:pyridoxal phosphate binding"/>
    <property type="evidence" value="ECO:0007669"/>
    <property type="project" value="InterPro"/>
</dbReference>
<keyword evidence="2" id="KW-0808">Transferase</keyword>
<comment type="caution">
    <text evidence="2">The sequence shown here is derived from an EMBL/GenBank/DDBJ whole genome shotgun (WGS) entry which is preliminary data.</text>
</comment>
<proteinExistence type="predicted"/>
<dbReference type="InterPro" id="IPR004839">
    <property type="entry name" value="Aminotransferase_I/II_large"/>
</dbReference>
<gene>
    <name evidence="2" type="ORF">E1298_02120</name>
</gene>
<name>A0A4R5CA61_9ACTN</name>
<keyword evidence="3" id="KW-1185">Reference proteome</keyword>
<dbReference type="InterPro" id="IPR015424">
    <property type="entry name" value="PyrdxlP-dep_Trfase"/>
</dbReference>
<dbReference type="EMBL" id="SMKU01000004">
    <property type="protein sequence ID" value="TDD96801.1"/>
    <property type="molecule type" value="Genomic_DNA"/>
</dbReference>
<protein>
    <submittedName>
        <fullName evidence="2">Aminotransferase class I/II-fold pyridoxal phosphate-dependent enzyme</fullName>
    </submittedName>
</protein>
<dbReference type="Proteomes" id="UP000294513">
    <property type="component" value="Unassembled WGS sequence"/>
</dbReference>
<dbReference type="RefSeq" id="WP_131889019.1">
    <property type="nucleotide sequence ID" value="NZ_SMKU01000004.1"/>
</dbReference>
<dbReference type="Pfam" id="PF00155">
    <property type="entry name" value="Aminotran_1_2"/>
    <property type="match status" value="1"/>
</dbReference>
<evidence type="ECO:0000259" key="1">
    <source>
        <dbReference type="Pfam" id="PF00155"/>
    </source>
</evidence>
<dbReference type="SUPFAM" id="SSF53383">
    <property type="entry name" value="PLP-dependent transferases"/>
    <property type="match status" value="1"/>
</dbReference>
<dbReference type="OrthoDB" id="4005056at2"/>
<dbReference type="AlphaFoldDB" id="A0A4R5CA61"/>